<dbReference type="InterPro" id="IPR000727">
    <property type="entry name" value="T_SNARE_dom"/>
</dbReference>
<evidence type="ECO:0000256" key="2">
    <source>
        <dbReference type="SAM" id="MobiDB-lite"/>
    </source>
</evidence>
<protein>
    <recommendedName>
        <fullName evidence="3">t-SNARE coiled-coil homology domain-containing protein</fullName>
    </recommendedName>
</protein>
<feature type="region of interest" description="Disordered" evidence="2">
    <location>
        <begin position="146"/>
        <end position="202"/>
    </location>
</feature>
<dbReference type="Proteomes" id="UP000070444">
    <property type="component" value="Unassembled WGS sequence"/>
</dbReference>
<dbReference type="EMBL" id="KQ964552">
    <property type="protein sequence ID" value="KXN69009.1"/>
    <property type="molecule type" value="Genomic_DNA"/>
</dbReference>
<sequence length="282" mass="31871">MANEINYLVTKSDYRSFRANQSKPAGGFTNNYSLPDKNDDEYTEEDLTQVKSQIRNVKQESANATRQAVARLAQTEDVAVNTMEKLGTQSEKINNVDRSMKIAELQADLALEQSAELKRINNSMFSFLKNPFKSKSKSELEIEKLKREHSEQIQRDDETRKANFEAKNRIHEAVKDSKNHTISGGSLPMQNNSPSYSNISTRSAPAKSKYNFEEDAEGQALEDEIDGNLDIISGQLNRLKNLSLNMSNELDVQNGKIKDITKNSESVHEKLVIGQNRIKNIK</sequence>
<keyword evidence="5" id="KW-1185">Reference proteome</keyword>
<reference evidence="4 5" key="1">
    <citation type="journal article" date="2015" name="Genome Biol. Evol.">
        <title>Phylogenomic analyses indicate that early fungi evolved digesting cell walls of algal ancestors of land plants.</title>
        <authorList>
            <person name="Chang Y."/>
            <person name="Wang S."/>
            <person name="Sekimoto S."/>
            <person name="Aerts A.L."/>
            <person name="Choi C."/>
            <person name="Clum A."/>
            <person name="LaButti K.M."/>
            <person name="Lindquist E.A."/>
            <person name="Yee Ngan C."/>
            <person name="Ohm R.A."/>
            <person name="Salamov A.A."/>
            <person name="Grigoriev I.V."/>
            <person name="Spatafora J.W."/>
            <person name="Berbee M.L."/>
        </authorList>
    </citation>
    <scope>NUCLEOTIDE SEQUENCE [LARGE SCALE GENOMIC DNA]</scope>
    <source>
        <strain evidence="4 5">NRRL 28638</strain>
    </source>
</reference>
<feature type="domain" description="T-SNARE coiled-coil homology" evidence="3">
    <location>
        <begin position="219"/>
        <end position="281"/>
    </location>
</feature>
<feature type="compositionally biased region" description="Polar residues" evidence="2">
    <location>
        <begin position="180"/>
        <end position="202"/>
    </location>
</feature>
<accession>A0A137P279</accession>
<dbReference type="GO" id="GO:0006887">
    <property type="term" value="P:exocytosis"/>
    <property type="evidence" value="ECO:0007669"/>
    <property type="project" value="TreeGrafter"/>
</dbReference>
<feature type="compositionally biased region" description="Basic and acidic residues" evidence="2">
    <location>
        <begin position="146"/>
        <end position="179"/>
    </location>
</feature>
<comment type="similarity">
    <text evidence="1">Belongs to the SNAP-25 family.</text>
</comment>
<dbReference type="PANTHER" id="PTHR19305:SF9">
    <property type="entry name" value="SYNAPTOSOMAL-ASSOCIATED PROTEIN 29"/>
    <property type="match status" value="1"/>
</dbReference>
<dbReference type="STRING" id="796925.A0A137P279"/>
<dbReference type="GO" id="GO:0031201">
    <property type="term" value="C:SNARE complex"/>
    <property type="evidence" value="ECO:0007669"/>
    <property type="project" value="TreeGrafter"/>
</dbReference>
<evidence type="ECO:0000313" key="5">
    <source>
        <dbReference type="Proteomes" id="UP000070444"/>
    </source>
</evidence>
<evidence type="ECO:0000313" key="4">
    <source>
        <dbReference type="EMBL" id="KXN69009.1"/>
    </source>
</evidence>
<dbReference type="PROSITE" id="PS50192">
    <property type="entry name" value="T_SNARE"/>
    <property type="match status" value="1"/>
</dbReference>
<dbReference type="PANTHER" id="PTHR19305">
    <property type="entry name" value="SYNAPTOSOMAL ASSOCIATED PROTEIN"/>
    <property type="match status" value="1"/>
</dbReference>
<dbReference type="OMA" id="TNQRMER"/>
<dbReference type="GO" id="GO:0005886">
    <property type="term" value="C:plasma membrane"/>
    <property type="evidence" value="ECO:0007669"/>
    <property type="project" value="TreeGrafter"/>
</dbReference>
<name>A0A137P279_CONC2</name>
<organism evidence="4 5">
    <name type="scientific">Conidiobolus coronatus (strain ATCC 28846 / CBS 209.66 / NRRL 28638)</name>
    <name type="common">Delacroixia coronata</name>
    <dbReference type="NCBI Taxonomy" id="796925"/>
    <lineage>
        <taxon>Eukaryota</taxon>
        <taxon>Fungi</taxon>
        <taxon>Fungi incertae sedis</taxon>
        <taxon>Zoopagomycota</taxon>
        <taxon>Entomophthoromycotina</taxon>
        <taxon>Entomophthoromycetes</taxon>
        <taxon>Entomophthorales</taxon>
        <taxon>Ancylistaceae</taxon>
        <taxon>Conidiobolus</taxon>
    </lineage>
</organism>
<evidence type="ECO:0000256" key="1">
    <source>
        <dbReference type="ARBA" id="ARBA00009480"/>
    </source>
</evidence>
<feature type="region of interest" description="Disordered" evidence="2">
    <location>
        <begin position="19"/>
        <end position="38"/>
    </location>
</feature>
<dbReference type="GO" id="GO:0005484">
    <property type="term" value="F:SNAP receptor activity"/>
    <property type="evidence" value="ECO:0007669"/>
    <property type="project" value="TreeGrafter"/>
</dbReference>
<dbReference type="OrthoDB" id="18679at2759"/>
<evidence type="ECO:0000259" key="3">
    <source>
        <dbReference type="PROSITE" id="PS50192"/>
    </source>
</evidence>
<dbReference type="GO" id="GO:0006906">
    <property type="term" value="P:vesicle fusion"/>
    <property type="evidence" value="ECO:0007669"/>
    <property type="project" value="TreeGrafter"/>
</dbReference>
<dbReference type="AlphaFoldDB" id="A0A137P279"/>
<dbReference type="GO" id="GO:0019905">
    <property type="term" value="F:syntaxin binding"/>
    <property type="evidence" value="ECO:0007669"/>
    <property type="project" value="TreeGrafter"/>
</dbReference>
<gene>
    <name evidence="4" type="ORF">CONCODRAFT_86184</name>
</gene>
<dbReference type="SUPFAM" id="SSF58038">
    <property type="entry name" value="SNARE fusion complex"/>
    <property type="match status" value="2"/>
</dbReference>
<dbReference type="Gene3D" id="1.20.5.110">
    <property type="match status" value="2"/>
</dbReference>
<dbReference type="SMART" id="SM00397">
    <property type="entry name" value="t_SNARE"/>
    <property type="match status" value="2"/>
</dbReference>
<proteinExistence type="inferred from homology"/>
<feature type="compositionally biased region" description="Polar residues" evidence="2">
    <location>
        <begin position="19"/>
        <end position="33"/>
    </location>
</feature>